<proteinExistence type="predicted"/>
<comment type="caution">
    <text evidence="1">The sequence shown here is derived from an EMBL/GenBank/DDBJ whole genome shotgun (WGS) entry which is preliminary data.</text>
</comment>
<sequence>MPVEAIIDFYHSAADQVAAFIHGLPFVAPEFVTSTDQFVCGWHIGVDAGAQGAANGVSPENYMQGAINGAMQRCQ</sequence>
<dbReference type="Proteomes" id="UP001139336">
    <property type="component" value="Unassembled WGS sequence"/>
</dbReference>
<accession>A0A9X1TYC0</accession>
<evidence type="ECO:0000313" key="1">
    <source>
        <dbReference type="EMBL" id="MCF4005676.1"/>
    </source>
</evidence>
<dbReference type="EMBL" id="JAKGSI010000001">
    <property type="protein sequence ID" value="MCF4005676.1"/>
    <property type="molecule type" value="Genomic_DNA"/>
</dbReference>
<reference evidence="1" key="1">
    <citation type="submission" date="2022-01" db="EMBL/GenBank/DDBJ databases">
        <title>Corynebacterium sp. nov isolated from isolated from the feces of the greater white-fronted geese (Anser albifrons) at Poyang Lake, PR China.</title>
        <authorList>
            <person name="Liu Q."/>
        </authorList>
    </citation>
    <scope>NUCLEOTIDE SEQUENCE</scope>
    <source>
        <strain evidence="1">JCM 32435</strain>
    </source>
</reference>
<dbReference type="AlphaFoldDB" id="A0A9X1TYC0"/>
<organism evidence="1 2">
    <name type="scientific">Corynebacterium uropygiale</name>
    <dbReference type="NCBI Taxonomy" id="1775911"/>
    <lineage>
        <taxon>Bacteria</taxon>
        <taxon>Bacillati</taxon>
        <taxon>Actinomycetota</taxon>
        <taxon>Actinomycetes</taxon>
        <taxon>Mycobacteriales</taxon>
        <taxon>Corynebacteriaceae</taxon>
        <taxon>Corynebacterium</taxon>
    </lineage>
</organism>
<dbReference type="RefSeq" id="WP_236117485.1">
    <property type="nucleotide sequence ID" value="NZ_JAKGSI010000001.1"/>
</dbReference>
<gene>
    <name evidence="1" type="ORF">L1O03_00565</name>
</gene>
<keyword evidence="2" id="KW-1185">Reference proteome</keyword>
<evidence type="ECO:0000313" key="2">
    <source>
        <dbReference type="Proteomes" id="UP001139336"/>
    </source>
</evidence>
<name>A0A9X1TYC0_9CORY</name>
<protein>
    <submittedName>
        <fullName evidence="1">Uncharacterized protein</fullName>
    </submittedName>
</protein>